<dbReference type="PANTHER" id="PTHR10458:SF22">
    <property type="entry name" value="PEPTIDE DEFORMYLASE"/>
    <property type="match status" value="1"/>
</dbReference>
<dbReference type="PIRSF" id="PIRSF004749">
    <property type="entry name" value="Pep_def"/>
    <property type="match status" value="1"/>
</dbReference>
<dbReference type="InterPro" id="IPR023635">
    <property type="entry name" value="Peptide_deformylase"/>
</dbReference>
<evidence type="ECO:0000256" key="1">
    <source>
        <dbReference type="ARBA" id="ARBA00010759"/>
    </source>
</evidence>
<reference evidence="3 4" key="1">
    <citation type="journal article" date="2020" name="Biotechnol. Biofuels">
        <title>New insights from the biogas microbiome by comprehensive genome-resolved metagenomics of nearly 1600 species originating from multiple anaerobic digesters.</title>
        <authorList>
            <person name="Campanaro S."/>
            <person name="Treu L."/>
            <person name="Rodriguez-R L.M."/>
            <person name="Kovalovszki A."/>
            <person name="Ziels R.M."/>
            <person name="Maus I."/>
            <person name="Zhu X."/>
            <person name="Kougias P.G."/>
            <person name="Basile A."/>
            <person name="Luo G."/>
            <person name="Schluter A."/>
            <person name="Konstantinidis K.T."/>
            <person name="Angelidaki I."/>
        </authorList>
    </citation>
    <scope>NUCLEOTIDE SEQUENCE [LARGE SCALE GENOMIC DNA]</scope>
    <source>
        <strain evidence="3">AS27yjCOA_202</strain>
    </source>
</reference>
<organism evidence="3 4">
    <name type="scientific">candidate division WWE3 bacterium</name>
    <dbReference type="NCBI Taxonomy" id="2053526"/>
    <lineage>
        <taxon>Bacteria</taxon>
        <taxon>Katanobacteria</taxon>
    </lineage>
</organism>
<dbReference type="SUPFAM" id="SSF56420">
    <property type="entry name" value="Peptide deformylase"/>
    <property type="match status" value="1"/>
</dbReference>
<feature type="binding site" evidence="2">
    <location>
        <position position="145"/>
    </location>
    <ligand>
        <name>Fe cation</name>
        <dbReference type="ChEBI" id="CHEBI:24875"/>
    </ligand>
</feature>
<comment type="function">
    <text evidence="2">Removes the formyl group from the N-terminal Met of newly synthesized proteins. Requires at least a dipeptide for an efficient rate of reaction. N-terminal L-methionine is a prerequisite for activity but the enzyme has broad specificity at other positions.</text>
</comment>
<dbReference type="Pfam" id="PF01327">
    <property type="entry name" value="Pep_deformylase"/>
    <property type="match status" value="1"/>
</dbReference>
<evidence type="ECO:0000313" key="4">
    <source>
        <dbReference type="Proteomes" id="UP000590542"/>
    </source>
</evidence>
<keyword evidence="2" id="KW-0648">Protein biosynthesis</keyword>
<dbReference type="NCBIfam" id="TIGR00079">
    <property type="entry name" value="pept_deformyl"/>
    <property type="match status" value="1"/>
</dbReference>
<dbReference type="Gene3D" id="3.90.45.10">
    <property type="entry name" value="Peptide deformylase"/>
    <property type="match status" value="1"/>
</dbReference>
<dbReference type="Proteomes" id="UP000590542">
    <property type="component" value="Unassembled WGS sequence"/>
</dbReference>
<proteinExistence type="inferred from homology"/>
<dbReference type="CDD" id="cd00487">
    <property type="entry name" value="Pep_deformylase"/>
    <property type="match status" value="1"/>
</dbReference>
<dbReference type="GO" id="GO:0046872">
    <property type="term" value="F:metal ion binding"/>
    <property type="evidence" value="ECO:0007669"/>
    <property type="project" value="UniProtKB-KW"/>
</dbReference>
<feature type="binding site" evidence="2">
    <location>
        <position position="103"/>
    </location>
    <ligand>
        <name>Fe cation</name>
        <dbReference type="ChEBI" id="CHEBI:24875"/>
    </ligand>
</feature>
<feature type="binding site" evidence="2">
    <location>
        <position position="149"/>
    </location>
    <ligand>
        <name>Fe cation</name>
        <dbReference type="ChEBI" id="CHEBI:24875"/>
    </ligand>
</feature>
<comment type="catalytic activity">
    <reaction evidence="2">
        <text>N-terminal N-formyl-L-methionyl-[peptide] + H2O = N-terminal L-methionyl-[peptide] + formate</text>
        <dbReference type="Rhea" id="RHEA:24420"/>
        <dbReference type="Rhea" id="RHEA-COMP:10639"/>
        <dbReference type="Rhea" id="RHEA-COMP:10640"/>
        <dbReference type="ChEBI" id="CHEBI:15377"/>
        <dbReference type="ChEBI" id="CHEBI:15740"/>
        <dbReference type="ChEBI" id="CHEBI:49298"/>
        <dbReference type="ChEBI" id="CHEBI:64731"/>
        <dbReference type="EC" id="3.5.1.88"/>
    </reaction>
</comment>
<keyword evidence="2" id="KW-0479">Metal-binding</keyword>
<keyword evidence="2" id="KW-0408">Iron</keyword>
<dbReference type="GO" id="GO:0006412">
    <property type="term" value="P:translation"/>
    <property type="evidence" value="ECO:0007669"/>
    <property type="project" value="UniProtKB-UniRule"/>
</dbReference>
<dbReference type="PRINTS" id="PR01576">
    <property type="entry name" value="PDEFORMYLASE"/>
</dbReference>
<dbReference type="GO" id="GO:0042586">
    <property type="term" value="F:peptide deformylase activity"/>
    <property type="evidence" value="ECO:0007669"/>
    <property type="project" value="UniProtKB-UniRule"/>
</dbReference>
<feature type="active site" evidence="2">
    <location>
        <position position="146"/>
    </location>
</feature>
<name>A0A7X9E7J4_UNCKA</name>
<dbReference type="HAMAP" id="MF_00163">
    <property type="entry name" value="Pep_deformylase"/>
    <property type="match status" value="1"/>
</dbReference>
<dbReference type="AlphaFoldDB" id="A0A7X9E7J4"/>
<dbReference type="EMBL" id="JAAZNV010000012">
    <property type="protein sequence ID" value="NMB91920.1"/>
    <property type="molecule type" value="Genomic_DNA"/>
</dbReference>
<dbReference type="PANTHER" id="PTHR10458">
    <property type="entry name" value="PEPTIDE DEFORMYLASE"/>
    <property type="match status" value="1"/>
</dbReference>
<dbReference type="NCBIfam" id="NF001159">
    <property type="entry name" value="PRK00150.1-3"/>
    <property type="match status" value="1"/>
</dbReference>
<dbReference type="EC" id="3.5.1.88" evidence="2"/>
<comment type="caution">
    <text evidence="3">The sequence shown here is derived from an EMBL/GenBank/DDBJ whole genome shotgun (WGS) entry which is preliminary data.</text>
</comment>
<dbReference type="InterPro" id="IPR036821">
    <property type="entry name" value="Peptide_deformylase_sf"/>
</dbReference>
<evidence type="ECO:0000256" key="2">
    <source>
        <dbReference type="HAMAP-Rule" id="MF_00163"/>
    </source>
</evidence>
<accession>A0A7X9E7J4</accession>
<keyword evidence="2 3" id="KW-0378">Hydrolase</keyword>
<protein>
    <recommendedName>
        <fullName evidence="2">Peptide deformylase</fullName>
        <shortName evidence="2">PDF</shortName>
        <ecNumber evidence="2">3.5.1.88</ecNumber>
    </recommendedName>
    <alternativeName>
        <fullName evidence="2">Polypeptide deformylase</fullName>
    </alternativeName>
</protein>
<gene>
    <name evidence="2 3" type="primary">def</name>
    <name evidence="3" type="ORF">GYA37_03690</name>
</gene>
<sequence>MAVKAVITVPNSILNKKAQKVSNITSDVKNTAKDLLDTVKLAKDPEGAGLAAPQIGISQRIIVVRNFFEDPINPQEIHSDDIILINPKITSSSSETETDWEGCLSVPDKYGLVERFKKIKVTAKDLNGSNLKIKAEGFFARTIQHEVDHLNGILFTSKVIGNTISQKEFDEIIEKESLV</sequence>
<comment type="similarity">
    <text evidence="1 2">Belongs to the polypeptide deformylase family.</text>
</comment>
<evidence type="ECO:0000313" key="3">
    <source>
        <dbReference type="EMBL" id="NMB91920.1"/>
    </source>
</evidence>
<comment type="cofactor">
    <cofactor evidence="2">
        <name>Fe(2+)</name>
        <dbReference type="ChEBI" id="CHEBI:29033"/>
    </cofactor>
    <text evidence="2">Binds 1 Fe(2+) ion.</text>
</comment>